<evidence type="ECO:0000259" key="1">
    <source>
        <dbReference type="PROSITE" id="PS50181"/>
    </source>
</evidence>
<feature type="domain" description="F-box" evidence="1">
    <location>
        <begin position="4"/>
        <end position="51"/>
    </location>
</feature>
<dbReference type="InterPro" id="IPR001810">
    <property type="entry name" value="F-box_dom"/>
</dbReference>
<evidence type="ECO:0000313" key="2">
    <source>
        <dbReference type="EMBL" id="KAK6510619.1"/>
    </source>
</evidence>
<dbReference type="PROSITE" id="PS50181">
    <property type="entry name" value="FBOX"/>
    <property type="match status" value="1"/>
</dbReference>
<comment type="caution">
    <text evidence="2">The sequence shown here is derived from an EMBL/GenBank/DDBJ whole genome shotgun (WGS) entry which is preliminary data.</text>
</comment>
<evidence type="ECO:0000313" key="3">
    <source>
        <dbReference type="Proteomes" id="UP001307849"/>
    </source>
</evidence>
<sequence length="547" mass="63543">MSTKASLQELPPETITNILEYLKLQKRALARVARVSRKLNALASPLLYETVVLDLRSFRRSEGMKYTSLLVDGHQSFRLIKNFGFKGIVDEPGTVHPESSETLDWIVLGLLRHLKNGQLRNFIWLTDLDLTGAIARELKYRQSLLQGIWVSSGSKYPSVVDYSLFWTTLDRIQHLHLSEVCFKPELWRMFRDPDRTLNTLQSLTVTVPDSYDLQGTVTMLQDPNFDGSILPIEEPPLWAPPKFPSLKYLSLGGVGMGLLKTPTKINQIFDVDKLRTLKLIDSMDLWTTLNDLQKLSLRLKTFHLRTKDPHISIENFLSSFSGLEELYLDLEGSQVNDIKNNLGLKNHSSTLIRLFIRLEREEEEQENFGIFFTEFAESRMCFPQLLELAIACSPKSIEHFHDSYYDLMPKLQLLWLPIVVHNWTVDDLRQDHITSLLRPIFRDWLMTDGMKLSFVAIGTRDRGGWPFIFELCQADSISGYISTSLGYISHQRLFNHNPDLTLLNIETIWLPWQEERQFIDSIPESHFYDFWRFDDPLFTNPEIEWLN</sequence>
<proteinExistence type="predicted"/>
<gene>
    <name evidence="2" type="ORF">TWF506_009722</name>
</gene>
<reference evidence="2 3" key="1">
    <citation type="submission" date="2019-10" db="EMBL/GenBank/DDBJ databases">
        <authorList>
            <person name="Palmer J.M."/>
        </authorList>
    </citation>
    <scope>NUCLEOTIDE SEQUENCE [LARGE SCALE GENOMIC DNA]</scope>
    <source>
        <strain evidence="2 3">TWF506</strain>
    </source>
</reference>
<dbReference type="SUPFAM" id="SSF81383">
    <property type="entry name" value="F-box domain"/>
    <property type="match status" value="1"/>
</dbReference>
<dbReference type="Pfam" id="PF12937">
    <property type="entry name" value="F-box-like"/>
    <property type="match status" value="1"/>
</dbReference>
<keyword evidence="3" id="KW-1185">Reference proteome</keyword>
<accession>A0AAN8N7D0</accession>
<dbReference type="Proteomes" id="UP001307849">
    <property type="component" value="Unassembled WGS sequence"/>
</dbReference>
<organism evidence="2 3">
    <name type="scientific">Arthrobotrys conoides</name>
    <dbReference type="NCBI Taxonomy" id="74498"/>
    <lineage>
        <taxon>Eukaryota</taxon>
        <taxon>Fungi</taxon>
        <taxon>Dikarya</taxon>
        <taxon>Ascomycota</taxon>
        <taxon>Pezizomycotina</taxon>
        <taxon>Orbiliomycetes</taxon>
        <taxon>Orbiliales</taxon>
        <taxon>Orbiliaceae</taxon>
        <taxon>Arthrobotrys</taxon>
    </lineage>
</organism>
<name>A0AAN8N7D0_9PEZI</name>
<dbReference type="AlphaFoldDB" id="A0AAN8N7D0"/>
<dbReference type="InterPro" id="IPR036047">
    <property type="entry name" value="F-box-like_dom_sf"/>
</dbReference>
<protein>
    <recommendedName>
        <fullName evidence="1">F-box domain-containing protein</fullName>
    </recommendedName>
</protein>
<dbReference type="EMBL" id="JAVHJM010000007">
    <property type="protein sequence ID" value="KAK6510619.1"/>
    <property type="molecule type" value="Genomic_DNA"/>
</dbReference>